<organism evidence="2 3">
    <name type="scientific">Spirochaeta isovalerica</name>
    <dbReference type="NCBI Taxonomy" id="150"/>
    <lineage>
        <taxon>Bacteria</taxon>
        <taxon>Pseudomonadati</taxon>
        <taxon>Spirochaetota</taxon>
        <taxon>Spirochaetia</taxon>
        <taxon>Spirochaetales</taxon>
        <taxon>Spirochaetaceae</taxon>
        <taxon>Spirochaeta</taxon>
    </lineage>
</organism>
<dbReference type="EMBL" id="JACHGJ010000002">
    <property type="protein sequence ID" value="MBB6479823.1"/>
    <property type="molecule type" value="Genomic_DNA"/>
</dbReference>
<comment type="caution">
    <text evidence="2">The sequence shown here is derived from an EMBL/GenBank/DDBJ whole genome shotgun (WGS) entry which is preliminary data.</text>
</comment>
<dbReference type="SUPFAM" id="SSF52833">
    <property type="entry name" value="Thioredoxin-like"/>
    <property type="match status" value="1"/>
</dbReference>
<dbReference type="PANTHER" id="PTHR15337:SF11">
    <property type="entry name" value="THIOREDOXIN DOMAIN-CONTAINING PROTEIN"/>
    <property type="match status" value="1"/>
</dbReference>
<dbReference type="RefSeq" id="WP_184745393.1">
    <property type="nucleotide sequence ID" value="NZ_JACHGJ010000002.1"/>
</dbReference>
<accession>A0A841R7J0</accession>
<keyword evidence="3" id="KW-1185">Reference proteome</keyword>
<proteinExistence type="predicted"/>
<dbReference type="Pfam" id="PF13899">
    <property type="entry name" value="Thioredoxin_7"/>
    <property type="match status" value="1"/>
</dbReference>
<dbReference type="Proteomes" id="UP000587760">
    <property type="component" value="Unassembled WGS sequence"/>
</dbReference>
<dbReference type="Gene3D" id="3.40.30.10">
    <property type="entry name" value="Glutaredoxin"/>
    <property type="match status" value="1"/>
</dbReference>
<protein>
    <recommendedName>
        <fullName evidence="4">Thioredoxin domain-containing protein</fullName>
    </recommendedName>
</protein>
<keyword evidence="1" id="KW-0732">Signal</keyword>
<dbReference type="InterPro" id="IPR036249">
    <property type="entry name" value="Thioredoxin-like_sf"/>
</dbReference>
<dbReference type="PANTHER" id="PTHR15337">
    <property type="entry name" value="ANTERIOR GRADIENT PROTEIN-RELATED"/>
    <property type="match status" value="1"/>
</dbReference>
<name>A0A841R7J0_9SPIO</name>
<reference evidence="2 3" key="1">
    <citation type="submission" date="2020-08" db="EMBL/GenBank/DDBJ databases">
        <title>Genomic Encyclopedia of Type Strains, Phase IV (KMG-IV): sequencing the most valuable type-strain genomes for metagenomic binning, comparative biology and taxonomic classification.</title>
        <authorList>
            <person name="Goeker M."/>
        </authorList>
    </citation>
    <scope>NUCLEOTIDE SEQUENCE [LARGE SCALE GENOMIC DNA]</scope>
    <source>
        <strain evidence="2 3">DSM 2461</strain>
    </source>
</reference>
<sequence>MKVRIFSIIFILLLSGLFADTVNWYSDYDMALAAAESEGRNIFVLITAPSWCIWCQRLEENVLSKPEFQSYLTENYIPLKLLDKVNGARNPELDNFDFSGYPSVFLYDSKGQYIENIYTQDPVAMVGSMKRYKDSEGVFKPLLKDLQLPEKYTFAADGGGEYINRNNGTWILKTGAEEIEYKQMKYDYEYLYLEHARQEHVIALPMKGTDRHMATLQEGNWVWSDLPDVRRIGGDPYFD</sequence>
<dbReference type="InterPro" id="IPR051099">
    <property type="entry name" value="AGR/TXD"/>
</dbReference>
<evidence type="ECO:0000313" key="3">
    <source>
        <dbReference type="Proteomes" id="UP000587760"/>
    </source>
</evidence>
<evidence type="ECO:0008006" key="4">
    <source>
        <dbReference type="Google" id="ProtNLM"/>
    </source>
</evidence>
<evidence type="ECO:0000313" key="2">
    <source>
        <dbReference type="EMBL" id="MBB6479823.1"/>
    </source>
</evidence>
<evidence type="ECO:0000256" key="1">
    <source>
        <dbReference type="ARBA" id="ARBA00022729"/>
    </source>
</evidence>
<gene>
    <name evidence="2" type="ORF">HNR50_001481</name>
</gene>
<dbReference type="AlphaFoldDB" id="A0A841R7J0"/>